<protein>
    <submittedName>
        <fullName evidence="7">RNA polymerase sigma-70 factor</fullName>
    </submittedName>
</protein>
<dbReference type="NCBIfam" id="TIGR02937">
    <property type="entry name" value="sigma70-ECF"/>
    <property type="match status" value="1"/>
</dbReference>
<dbReference type="SUPFAM" id="SSF88946">
    <property type="entry name" value="Sigma2 domain of RNA polymerase sigma factors"/>
    <property type="match status" value="1"/>
</dbReference>
<evidence type="ECO:0000259" key="5">
    <source>
        <dbReference type="Pfam" id="PF04542"/>
    </source>
</evidence>
<dbReference type="InterPro" id="IPR014284">
    <property type="entry name" value="RNA_pol_sigma-70_dom"/>
</dbReference>
<dbReference type="GO" id="GO:0003677">
    <property type="term" value="F:DNA binding"/>
    <property type="evidence" value="ECO:0007669"/>
    <property type="project" value="InterPro"/>
</dbReference>
<dbReference type="eggNOG" id="COG1595">
    <property type="taxonomic scope" value="Bacteria"/>
</dbReference>
<feature type="domain" description="RNA polymerase sigma factor 70 region 4 type 2" evidence="6">
    <location>
        <begin position="124"/>
        <end position="174"/>
    </location>
</feature>
<gene>
    <name evidence="7" type="ordered locus">Phep_0902</name>
</gene>
<dbReference type="RefSeq" id="WP_012781068.1">
    <property type="nucleotide sequence ID" value="NC_013061.1"/>
</dbReference>
<evidence type="ECO:0000259" key="6">
    <source>
        <dbReference type="Pfam" id="PF08281"/>
    </source>
</evidence>
<dbReference type="InterPro" id="IPR013249">
    <property type="entry name" value="RNA_pol_sigma70_r4_t2"/>
</dbReference>
<dbReference type="EMBL" id="CP001681">
    <property type="protein sequence ID" value="ACU03124.1"/>
    <property type="molecule type" value="Genomic_DNA"/>
</dbReference>
<evidence type="ECO:0000256" key="4">
    <source>
        <dbReference type="ARBA" id="ARBA00023163"/>
    </source>
</evidence>
<evidence type="ECO:0000256" key="2">
    <source>
        <dbReference type="ARBA" id="ARBA00023015"/>
    </source>
</evidence>
<keyword evidence="2" id="KW-0805">Transcription regulation</keyword>
<dbReference type="InterPro" id="IPR036388">
    <property type="entry name" value="WH-like_DNA-bd_sf"/>
</dbReference>
<name>C6Y2D1_PEDHD</name>
<dbReference type="Proteomes" id="UP000000852">
    <property type="component" value="Chromosome"/>
</dbReference>
<dbReference type="AlphaFoldDB" id="C6Y2D1"/>
<organism evidence="7 8">
    <name type="scientific">Pedobacter heparinus (strain ATCC 13125 / DSM 2366 / CIP 104194 / JCM 7457 / NBRC 12017 / NCIMB 9290 / NRRL B-14731 / HIM 762-3)</name>
    <dbReference type="NCBI Taxonomy" id="485917"/>
    <lineage>
        <taxon>Bacteria</taxon>
        <taxon>Pseudomonadati</taxon>
        <taxon>Bacteroidota</taxon>
        <taxon>Sphingobacteriia</taxon>
        <taxon>Sphingobacteriales</taxon>
        <taxon>Sphingobacteriaceae</taxon>
        <taxon>Pedobacter</taxon>
    </lineage>
</organism>
<dbReference type="GO" id="GO:0016987">
    <property type="term" value="F:sigma factor activity"/>
    <property type="evidence" value="ECO:0007669"/>
    <property type="project" value="UniProtKB-KW"/>
</dbReference>
<dbReference type="NCBIfam" id="TIGR02985">
    <property type="entry name" value="Sig70_bacteroi1"/>
    <property type="match status" value="1"/>
</dbReference>
<dbReference type="InterPro" id="IPR039425">
    <property type="entry name" value="RNA_pol_sigma-70-like"/>
</dbReference>
<dbReference type="KEGG" id="phe:Phep_0902"/>
<dbReference type="InterPro" id="IPR013325">
    <property type="entry name" value="RNA_pol_sigma_r2"/>
</dbReference>
<dbReference type="PANTHER" id="PTHR43133:SF46">
    <property type="entry name" value="RNA POLYMERASE SIGMA-70 FACTOR ECF SUBFAMILY"/>
    <property type="match status" value="1"/>
</dbReference>
<keyword evidence="8" id="KW-1185">Reference proteome</keyword>
<feature type="domain" description="RNA polymerase sigma-70 region 2" evidence="5">
    <location>
        <begin position="29"/>
        <end position="93"/>
    </location>
</feature>
<dbReference type="Gene3D" id="1.10.1740.10">
    <property type="match status" value="1"/>
</dbReference>
<dbReference type="GO" id="GO:0006352">
    <property type="term" value="P:DNA-templated transcription initiation"/>
    <property type="evidence" value="ECO:0007669"/>
    <property type="project" value="InterPro"/>
</dbReference>
<keyword evidence="3" id="KW-0731">Sigma factor</keyword>
<dbReference type="Pfam" id="PF04542">
    <property type="entry name" value="Sigma70_r2"/>
    <property type="match status" value="1"/>
</dbReference>
<proteinExistence type="inferred from homology"/>
<dbReference type="InterPro" id="IPR007627">
    <property type="entry name" value="RNA_pol_sigma70_r2"/>
</dbReference>
<dbReference type="PANTHER" id="PTHR43133">
    <property type="entry name" value="RNA POLYMERASE ECF-TYPE SIGMA FACTO"/>
    <property type="match status" value="1"/>
</dbReference>
<evidence type="ECO:0000256" key="1">
    <source>
        <dbReference type="ARBA" id="ARBA00010641"/>
    </source>
</evidence>
<accession>C6Y2D1</accession>
<evidence type="ECO:0000313" key="7">
    <source>
        <dbReference type="EMBL" id="ACU03124.1"/>
    </source>
</evidence>
<dbReference type="InterPro" id="IPR013324">
    <property type="entry name" value="RNA_pol_sigma_r3/r4-like"/>
</dbReference>
<sequence length="189" mass="22113">MGAYSTYTDQELTALLKSGDSHALTEIHSRYYAVLYAHAYKRFPYREEVLDILQELFTYMWDHRMQLVFTTTLPGYLYAAVRNRVLNLHRSQKVRGEYAVSLQEFSEQGESITDNLIREKELLQMVEQEIAKLPTQMRIIFDLSRNEALSHNEIAKKLNLSPQTVRTQVRNALRILRVKLGANIFLIFL</sequence>
<evidence type="ECO:0000313" key="8">
    <source>
        <dbReference type="Proteomes" id="UP000000852"/>
    </source>
</evidence>
<reference evidence="7 8" key="1">
    <citation type="journal article" date="2009" name="Stand. Genomic Sci.">
        <title>Complete genome sequence of Pedobacter heparinus type strain (HIM 762-3).</title>
        <authorList>
            <person name="Han C."/>
            <person name="Spring S."/>
            <person name="Lapidus A."/>
            <person name="Del Rio T.G."/>
            <person name="Tice H."/>
            <person name="Copeland A."/>
            <person name="Cheng J.F."/>
            <person name="Lucas S."/>
            <person name="Chen F."/>
            <person name="Nolan M."/>
            <person name="Bruce D."/>
            <person name="Goodwin L."/>
            <person name="Pitluck S."/>
            <person name="Ivanova N."/>
            <person name="Mavromatis K."/>
            <person name="Mikhailova N."/>
            <person name="Pati A."/>
            <person name="Chen A."/>
            <person name="Palaniappan K."/>
            <person name="Land M."/>
            <person name="Hauser L."/>
            <person name="Chang Y.J."/>
            <person name="Jeffries C.C."/>
            <person name="Saunders E."/>
            <person name="Chertkov O."/>
            <person name="Brettin T."/>
            <person name="Goker M."/>
            <person name="Rohde M."/>
            <person name="Bristow J."/>
            <person name="Eisen J.A."/>
            <person name="Markowitz V."/>
            <person name="Hugenholtz P."/>
            <person name="Kyrpides N.C."/>
            <person name="Klenk H.P."/>
            <person name="Detter J.C."/>
        </authorList>
    </citation>
    <scope>NUCLEOTIDE SEQUENCE [LARGE SCALE GENOMIC DNA]</scope>
    <source>
        <strain evidence="8">ATCC 13125 / DSM 2366 / CIP 104194 / JCM 7457 / NBRC 12017 / NCIMB 9290 / NRRL B-14731 / HIM 762-3</strain>
    </source>
</reference>
<dbReference type="STRING" id="485917.Phep_0902"/>
<dbReference type="Gene3D" id="1.10.10.10">
    <property type="entry name" value="Winged helix-like DNA-binding domain superfamily/Winged helix DNA-binding domain"/>
    <property type="match status" value="1"/>
</dbReference>
<dbReference type="InterPro" id="IPR014327">
    <property type="entry name" value="RNA_pol_sigma70_bacteroid"/>
</dbReference>
<comment type="similarity">
    <text evidence="1">Belongs to the sigma-70 factor family. ECF subfamily.</text>
</comment>
<keyword evidence="4" id="KW-0804">Transcription</keyword>
<dbReference type="OrthoDB" id="659569at2"/>
<dbReference type="SUPFAM" id="SSF88659">
    <property type="entry name" value="Sigma3 and sigma4 domains of RNA polymerase sigma factors"/>
    <property type="match status" value="1"/>
</dbReference>
<dbReference type="HOGENOM" id="CLU_047691_4_1_10"/>
<dbReference type="Pfam" id="PF08281">
    <property type="entry name" value="Sigma70_r4_2"/>
    <property type="match status" value="1"/>
</dbReference>
<evidence type="ECO:0000256" key="3">
    <source>
        <dbReference type="ARBA" id="ARBA00023082"/>
    </source>
</evidence>